<dbReference type="InterPro" id="IPR006007">
    <property type="entry name" value="Inorganic_carbon_transpt"/>
</dbReference>
<dbReference type="GO" id="GO:0016020">
    <property type="term" value="C:membrane"/>
    <property type="evidence" value="ECO:0007669"/>
    <property type="project" value="UniProtKB-SubCell"/>
</dbReference>
<dbReference type="Proteomes" id="UP000249354">
    <property type="component" value="Unassembled WGS sequence"/>
</dbReference>
<dbReference type="InterPro" id="IPR007016">
    <property type="entry name" value="O-antigen_ligase-rel_domated"/>
</dbReference>
<feature type="transmembrane region" description="Helical" evidence="5">
    <location>
        <begin position="126"/>
        <end position="144"/>
    </location>
</feature>
<feature type="transmembrane region" description="Helical" evidence="5">
    <location>
        <begin position="446"/>
        <end position="463"/>
    </location>
</feature>
<feature type="transmembrane region" description="Helical" evidence="5">
    <location>
        <begin position="257"/>
        <end position="274"/>
    </location>
</feature>
<proteinExistence type="predicted"/>
<feature type="transmembrane region" description="Helical" evidence="5">
    <location>
        <begin position="99"/>
        <end position="120"/>
    </location>
</feature>
<feature type="transmembrane region" description="Helical" evidence="5">
    <location>
        <begin position="373"/>
        <end position="394"/>
    </location>
</feature>
<dbReference type="AlphaFoldDB" id="A0A2W4U6B1"/>
<evidence type="ECO:0000256" key="1">
    <source>
        <dbReference type="ARBA" id="ARBA00004141"/>
    </source>
</evidence>
<keyword evidence="4 5" id="KW-0472">Membrane</keyword>
<reference evidence="8" key="1">
    <citation type="submission" date="2018-04" db="EMBL/GenBank/DDBJ databases">
        <authorList>
            <person name="Cornet L."/>
        </authorList>
    </citation>
    <scope>NUCLEOTIDE SEQUENCE [LARGE SCALE GENOMIC DNA]</scope>
</reference>
<reference evidence="7 8" key="2">
    <citation type="submission" date="2018-06" db="EMBL/GenBank/DDBJ databases">
        <title>Metagenomic assembly of (sub)arctic Cyanobacteria and their associated microbiome from non-axenic cultures.</title>
        <authorList>
            <person name="Baurain D."/>
        </authorList>
    </citation>
    <scope>NUCLEOTIDE SEQUENCE [LARGE SCALE GENOMIC DNA]</scope>
    <source>
        <strain evidence="7">ULC129bin1</strain>
    </source>
</reference>
<evidence type="ECO:0000313" key="8">
    <source>
        <dbReference type="Proteomes" id="UP000249354"/>
    </source>
</evidence>
<sequence length="487" mass="54174">MFGEAFQNATRPVTSRVTLSRFNFSQWREVSILHRLLSPFRSWRQGSWLLAWGDGIAWVFTAVLMALAPYVSTGMIGFLLVACAGFWLLLTISDRAEGWLTPLHIVIVVYWAAMLIATALSPVQAAAASGLIKLTLNIFFFLLLARILRVKELRSGLIMVYLLTALIVSVYGMRQHFFGAEALATWVDPESDMAGVTRVYSYLKNPNLLAAYLMPAISLSGMAILVWPKWIPKLLAAVMLITNLACLRFTFSRGGWLGTVAMVFVLIVLMVYWLNPRFSAFWRRWALPLLLGGSAAAVVAAVAFVPSIQLRVMSIFAMRGDSSNDFRLNVYAAVFDMIKARPFTGIGPGNEAFNKVYPLFQRPKFTALSAYSIYFETAVEAGIIGILSFFWILIVAFQQGCKQLGQLRQSRSPEGFWLIGVMTGMSGLLGQGAFDTVWYRPQISTLWWALLAIIASFFVSNAADARRKALPPVGYSTDTTETQVVNR</sequence>
<feature type="transmembrane region" description="Helical" evidence="5">
    <location>
        <begin position="48"/>
        <end position="68"/>
    </location>
</feature>
<evidence type="ECO:0000259" key="6">
    <source>
        <dbReference type="Pfam" id="PF04932"/>
    </source>
</evidence>
<evidence type="ECO:0000256" key="2">
    <source>
        <dbReference type="ARBA" id="ARBA00022692"/>
    </source>
</evidence>
<feature type="transmembrane region" description="Helical" evidence="5">
    <location>
        <begin position="286"/>
        <end position="308"/>
    </location>
</feature>
<dbReference type="PANTHER" id="PTHR37422:SF22">
    <property type="entry name" value="SLR1515 PROTEIN"/>
    <property type="match status" value="1"/>
</dbReference>
<comment type="subcellular location">
    <subcellularLocation>
        <location evidence="1">Membrane</location>
        <topology evidence="1">Multi-pass membrane protein</topology>
    </subcellularLocation>
</comment>
<evidence type="ECO:0000313" key="7">
    <source>
        <dbReference type="EMBL" id="PZO12749.1"/>
    </source>
</evidence>
<protein>
    <submittedName>
        <fullName evidence="7">Putative bicarbonate transporter, IctB family</fullName>
    </submittedName>
</protein>
<feature type="transmembrane region" description="Helical" evidence="5">
    <location>
        <begin position="156"/>
        <end position="173"/>
    </location>
</feature>
<comment type="caution">
    <text evidence="7">The sequence shown here is derived from an EMBL/GenBank/DDBJ whole genome shotgun (WGS) entry which is preliminary data.</text>
</comment>
<dbReference type="NCBIfam" id="TIGR00947">
    <property type="entry name" value="2A73"/>
    <property type="match status" value="1"/>
</dbReference>
<evidence type="ECO:0000256" key="3">
    <source>
        <dbReference type="ARBA" id="ARBA00022989"/>
    </source>
</evidence>
<dbReference type="Pfam" id="PF04932">
    <property type="entry name" value="Wzy_C"/>
    <property type="match status" value="1"/>
</dbReference>
<accession>A0A2W4U6B1</accession>
<feature type="transmembrane region" description="Helical" evidence="5">
    <location>
        <begin position="209"/>
        <end position="227"/>
    </location>
</feature>
<feature type="transmembrane region" description="Helical" evidence="5">
    <location>
        <begin position="74"/>
        <end position="92"/>
    </location>
</feature>
<organism evidence="7 8">
    <name type="scientific">Leptolyngbya foveolarum</name>
    <dbReference type="NCBI Taxonomy" id="47253"/>
    <lineage>
        <taxon>Bacteria</taxon>
        <taxon>Bacillati</taxon>
        <taxon>Cyanobacteriota</taxon>
        <taxon>Cyanophyceae</taxon>
        <taxon>Leptolyngbyales</taxon>
        <taxon>Leptolyngbyaceae</taxon>
        <taxon>Leptolyngbya group</taxon>
        <taxon>Leptolyngbya</taxon>
    </lineage>
</organism>
<feature type="transmembrane region" description="Helical" evidence="5">
    <location>
        <begin position="234"/>
        <end position="251"/>
    </location>
</feature>
<dbReference type="InterPro" id="IPR051533">
    <property type="entry name" value="WaaL-like"/>
</dbReference>
<evidence type="ECO:0000256" key="4">
    <source>
        <dbReference type="ARBA" id="ARBA00023136"/>
    </source>
</evidence>
<feature type="transmembrane region" description="Helical" evidence="5">
    <location>
        <begin position="415"/>
        <end position="434"/>
    </location>
</feature>
<keyword evidence="3 5" id="KW-1133">Transmembrane helix</keyword>
<feature type="domain" description="O-antigen ligase-related" evidence="6">
    <location>
        <begin position="239"/>
        <end position="390"/>
    </location>
</feature>
<gene>
    <name evidence="7" type="primary">ictB</name>
    <name evidence="7" type="ORF">DCF25_17050</name>
</gene>
<evidence type="ECO:0000256" key="5">
    <source>
        <dbReference type="SAM" id="Phobius"/>
    </source>
</evidence>
<dbReference type="EMBL" id="QBMC01000140">
    <property type="protein sequence ID" value="PZO12749.1"/>
    <property type="molecule type" value="Genomic_DNA"/>
</dbReference>
<name>A0A2W4U6B1_9CYAN</name>
<keyword evidence="2 5" id="KW-0812">Transmembrane</keyword>
<dbReference type="PANTHER" id="PTHR37422">
    <property type="entry name" value="TEICHURONIC ACID BIOSYNTHESIS PROTEIN TUAE"/>
    <property type="match status" value="1"/>
</dbReference>